<keyword evidence="2 10" id="KW-0812">Transmembrane</keyword>
<evidence type="ECO:0000256" key="3">
    <source>
        <dbReference type="ARBA" id="ARBA00022729"/>
    </source>
</evidence>
<dbReference type="AlphaFoldDB" id="A0AAF0DMS1"/>
<evidence type="ECO:0000256" key="5">
    <source>
        <dbReference type="ARBA" id="ARBA00022989"/>
    </source>
</evidence>
<accession>A0AAF0DMS1</accession>
<organism evidence="12 13">
    <name type="scientific">Emydomyces testavorans</name>
    <dbReference type="NCBI Taxonomy" id="2070801"/>
    <lineage>
        <taxon>Eukaryota</taxon>
        <taxon>Fungi</taxon>
        <taxon>Dikarya</taxon>
        <taxon>Ascomycota</taxon>
        <taxon>Pezizomycotina</taxon>
        <taxon>Eurotiomycetes</taxon>
        <taxon>Eurotiomycetidae</taxon>
        <taxon>Onygenales</taxon>
        <taxon>Nannizziopsiaceae</taxon>
        <taxon>Emydomyces</taxon>
    </lineage>
</organism>
<sequence>MGKFAFLSLALLAVQALFVRAEDTAADTAENVAKETLKTIPEISVNISTTFPDSEVFGVKLINGKPTQAQVKVTNNEPDPITVSVIGGTLWTLSEPSQNVRNLTMTRYSVEVPSKSEETVTYSFSTELLPQELNLNLAAVVSRKDGFLYTIPAFNGTVSVVEPEMSIFDPQVLAIFILRTAKFLVRANIRIHSIFLYFFVLASFVGASYFFYTLWIAPYFPQKRKPVKTHDRAKKPSRQQAGVDAGEPASDTPPVAKTYDAEWIPAHHIHRPEPRKVKSGSGRSKSRA</sequence>
<evidence type="ECO:0000256" key="1">
    <source>
        <dbReference type="ARBA" id="ARBA00004115"/>
    </source>
</evidence>
<reference evidence="12" key="1">
    <citation type="submission" date="2023-03" db="EMBL/GenBank/DDBJ databases">
        <title>Emydomyces testavorans Genome Sequence.</title>
        <authorList>
            <person name="Hoyer L."/>
        </authorList>
    </citation>
    <scope>NUCLEOTIDE SEQUENCE</scope>
    <source>
        <strain evidence="12">16-2883</strain>
    </source>
</reference>
<keyword evidence="3 11" id="KW-0732">Signal</keyword>
<evidence type="ECO:0000256" key="7">
    <source>
        <dbReference type="ARBA" id="ARBA00037565"/>
    </source>
</evidence>
<evidence type="ECO:0000256" key="2">
    <source>
        <dbReference type="ARBA" id="ARBA00022692"/>
    </source>
</evidence>
<keyword evidence="13" id="KW-1185">Reference proteome</keyword>
<evidence type="ECO:0000313" key="13">
    <source>
        <dbReference type="Proteomes" id="UP001219355"/>
    </source>
</evidence>
<evidence type="ECO:0000256" key="6">
    <source>
        <dbReference type="ARBA" id="ARBA00023136"/>
    </source>
</evidence>
<evidence type="ECO:0008006" key="14">
    <source>
        <dbReference type="Google" id="ProtNLM"/>
    </source>
</evidence>
<dbReference type="EMBL" id="CP120630">
    <property type="protein sequence ID" value="WEW60261.1"/>
    <property type="molecule type" value="Genomic_DNA"/>
</dbReference>
<dbReference type="InterPro" id="IPR005595">
    <property type="entry name" value="TRAP_alpha"/>
</dbReference>
<feature type="compositionally biased region" description="Low complexity" evidence="9">
    <location>
        <begin position="279"/>
        <end position="288"/>
    </location>
</feature>
<feature type="compositionally biased region" description="Basic residues" evidence="9">
    <location>
        <begin position="227"/>
        <end position="237"/>
    </location>
</feature>
<feature type="signal peptide" evidence="11">
    <location>
        <begin position="1"/>
        <end position="21"/>
    </location>
</feature>
<evidence type="ECO:0000313" key="12">
    <source>
        <dbReference type="EMBL" id="WEW60261.1"/>
    </source>
</evidence>
<evidence type="ECO:0000256" key="10">
    <source>
        <dbReference type="SAM" id="Phobius"/>
    </source>
</evidence>
<dbReference type="PANTHER" id="PTHR12924:SF0">
    <property type="entry name" value="TRANSLOCON-ASSOCIATED PROTEIN SUBUNIT ALPHA"/>
    <property type="match status" value="1"/>
</dbReference>
<name>A0AAF0DMS1_9EURO</name>
<dbReference type="Proteomes" id="UP001219355">
    <property type="component" value="Chromosome 4"/>
</dbReference>
<evidence type="ECO:0000256" key="11">
    <source>
        <dbReference type="SAM" id="SignalP"/>
    </source>
</evidence>
<evidence type="ECO:0000256" key="4">
    <source>
        <dbReference type="ARBA" id="ARBA00022824"/>
    </source>
</evidence>
<keyword evidence="6 10" id="KW-0472">Membrane</keyword>
<feature type="transmembrane region" description="Helical" evidence="10">
    <location>
        <begin position="194"/>
        <end position="215"/>
    </location>
</feature>
<proteinExistence type="inferred from homology"/>
<keyword evidence="4" id="KW-0256">Endoplasmic reticulum</keyword>
<protein>
    <recommendedName>
        <fullName evidence="14">Translocon-associated protein subunit alpha</fullName>
    </recommendedName>
</protein>
<comment type="similarity">
    <text evidence="8">Belongs to the IRC22 family.</text>
</comment>
<evidence type="ECO:0000256" key="8">
    <source>
        <dbReference type="ARBA" id="ARBA00038311"/>
    </source>
</evidence>
<keyword evidence="5 10" id="KW-1133">Transmembrane helix</keyword>
<dbReference type="PANTHER" id="PTHR12924">
    <property type="entry name" value="TRANSLOCON-ASSOCIATED PROTEIN, ALPHA SUBUNIT"/>
    <property type="match status" value="1"/>
</dbReference>
<comment type="function">
    <text evidence="7">Is probably involved in a pathway contributing to genomic integrity.</text>
</comment>
<comment type="subcellular location">
    <subcellularLocation>
        <location evidence="1">Endoplasmic reticulum membrane</location>
        <topology evidence="1">Single-pass type I membrane protein</topology>
    </subcellularLocation>
</comment>
<feature type="region of interest" description="Disordered" evidence="9">
    <location>
        <begin position="227"/>
        <end position="288"/>
    </location>
</feature>
<evidence type="ECO:0000256" key="9">
    <source>
        <dbReference type="SAM" id="MobiDB-lite"/>
    </source>
</evidence>
<dbReference type="GO" id="GO:0005789">
    <property type="term" value="C:endoplasmic reticulum membrane"/>
    <property type="evidence" value="ECO:0007669"/>
    <property type="project" value="UniProtKB-SubCell"/>
</dbReference>
<dbReference type="Pfam" id="PF03896">
    <property type="entry name" value="TRAP_alpha"/>
    <property type="match status" value="1"/>
</dbReference>
<gene>
    <name evidence="12" type="ORF">PRK78_005746</name>
</gene>
<feature type="chain" id="PRO_5042097460" description="Translocon-associated protein subunit alpha" evidence="11">
    <location>
        <begin position="22"/>
        <end position="288"/>
    </location>
</feature>